<dbReference type="EMBL" id="GL698479">
    <property type="protein sequence ID" value="EFY91869.1"/>
    <property type="molecule type" value="Genomic_DNA"/>
</dbReference>
<keyword evidence="4" id="KW-0720">Serine protease</keyword>
<comment type="similarity">
    <text evidence="1 5">Belongs to the peptidase S8 family.</text>
</comment>
<dbReference type="eggNOG" id="KOG4266">
    <property type="taxonomic scope" value="Eukaryota"/>
</dbReference>
<dbReference type="Proteomes" id="UP000002499">
    <property type="component" value="Unassembled WGS sequence"/>
</dbReference>
<evidence type="ECO:0000313" key="8">
    <source>
        <dbReference type="Proteomes" id="UP000002499"/>
    </source>
</evidence>
<evidence type="ECO:0000256" key="5">
    <source>
        <dbReference type="PROSITE-ProRule" id="PRU01240"/>
    </source>
</evidence>
<comment type="caution">
    <text evidence="5">Lacks conserved residue(s) required for the propagation of feature annotation.</text>
</comment>
<dbReference type="InterPro" id="IPR036852">
    <property type="entry name" value="Peptidase_S8/S53_dom_sf"/>
</dbReference>
<reference evidence="7 8" key="1">
    <citation type="journal article" date="2011" name="PLoS Genet.">
        <title>Genome sequencing and comparative transcriptomics of the model entomopathogenic fungi Metarhizium anisopliae and M. acridum.</title>
        <authorList>
            <person name="Gao Q."/>
            <person name="Jin K."/>
            <person name="Ying S.H."/>
            <person name="Zhang Y."/>
            <person name="Xiao G."/>
            <person name="Shang Y."/>
            <person name="Duan Z."/>
            <person name="Hu X."/>
            <person name="Xie X.Q."/>
            <person name="Zhou G."/>
            <person name="Peng G."/>
            <person name="Luo Z."/>
            <person name="Huang W."/>
            <person name="Wang B."/>
            <person name="Fang W."/>
            <person name="Wang S."/>
            <person name="Zhong Y."/>
            <person name="Ma L.J."/>
            <person name="St Leger R.J."/>
            <person name="Zhao G.P."/>
            <person name="Pei Y."/>
            <person name="Feng M.G."/>
            <person name="Xia Y."/>
            <person name="Wang C."/>
        </authorList>
    </citation>
    <scope>NUCLEOTIDE SEQUENCE [LARGE SCALE GENOMIC DNA]</scope>
    <source>
        <strain evidence="7 8">CQMa 102</strain>
    </source>
</reference>
<keyword evidence="8" id="KW-1185">Reference proteome</keyword>
<dbReference type="PROSITE" id="PS00136">
    <property type="entry name" value="SUBTILASE_ASP"/>
    <property type="match status" value="1"/>
</dbReference>
<dbReference type="AlphaFoldDB" id="E9DX06"/>
<dbReference type="PANTHER" id="PTHR43806:SF11">
    <property type="entry name" value="CEREVISIN-RELATED"/>
    <property type="match status" value="1"/>
</dbReference>
<dbReference type="Gene3D" id="3.40.50.200">
    <property type="entry name" value="Peptidase S8/S53 domain"/>
    <property type="match status" value="1"/>
</dbReference>
<dbReference type="InterPro" id="IPR050131">
    <property type="entry name" value="Peptidase_S8_subtilisin-like"/>
</dbReference>
<dbReference type="InterPro" id="IPR000209">
    <property type="entry name" value="Peptidase_S8/S53_dom"/>
</dbReference>
<dbReference type="PROSITE" id="PS51892">
    <property type="entry name" value="SUBTILASE"/>
    <property type="match status" value="1"/>
</dbReference>
<dbReference type="SUPFAM" id="SSF52743">
    <property type="entry name" value="Subtilisin-like"/>
    <property type="match status" value="1"/>
</dbReference>
<evidence type="ECO:0000256" key="1">
    <source>
        <dbReference type="ARBA" id="ARBA00011073"/>
    </source>
</evidence>
<proteinExistence type="inferred from homology"/>
<accession>E9DX06</accession>
<dbReference type="GO" id="GO:0004252">
    <property type="term" value="F:serine-type endopeptidase activity"/>
    <property type="evidence" value="ECO:0007669"/>
    <property type="project" value="InterPro"/>
</dbReference>
<keyword evidence="3" id="KW-0378">Hydrolase</keyword>
<keyword evidence="2" id="KW-0645">Protease</keyword>
<evidence type="ECO:0000256" key="3">
    <source>
        <dbReference type="ARBA" id="ARBA00022801"/>
    </source>
</evidence>
<evidence type="ECO:0000259" key="6">
    <source>
        <dbReference type="Pfam" id="PF00082"/>
    </source>
</evidence>
<name>E9DX06_METAQ</name>
<organism evidence="8">
    <name type="scientific">Metarhizium acridum (strain CQMa 102)</name>
    <dbReference type="NCBI Taxonomy" id="655827"/>
    <lineage>
        <taxon>Eukaryota</taxon>
        <taxon>Fungi</taxon>
        <taxon>Dikarya</taxon>
        <taxon>Ascomycota</taxon>
        <taxon>Pezizomycotina</taxon>
        <taxon>Sordariomycetes</taxon>
        <taxon>Hypocreomycetidae</taxon>
        <taxon>Hypocreales</taxon>
        <taxon>Clavicipitaceae</taxon>
        <taxon>Metarhizium</taxon>
    </lineage>
</organism>
<dbReference type="OMA" id="MERCENM"/>
<dbReference type="OrthoDB" id="4961609at2759"/>
<dbReference type="InterPro" id="IPR023827">
    <property type="entry name" value="Peptidase_S8_Asp-AS"/>
</dbReference>
<evidence type="ECO:0000313" key="7">
    <source>
        <dbReference type="EMBL" id="EFY91869.1"/>
    </source>
</evidence>
<dbReference type="GO" id="GO:0006508">
    <property type="term" value="P:proteolysis"/>
    <property type="evidence" value="ECO:0007669"/>
    <property type="project" value="UniProtKB-KW"/>
</dbReference>
<dbReference type="Pfam" id="PF00082">
    <property type="entry name" value="Peptidase_S8"/>
    <property type="match status" value="1"/>
</dbReference>
<protein>
    <submittedName>
        <fullName evidence="7">Peptidase S8</fullName>
    </submittedName>
</protein>
<feature type="domain" description="Peptidase S8/S53" evidence="6">
    <location>
        <begin position="23"/>
        <end position="189"/>
    </location>
</feature>
<evidence type="ECO:0000256" key="2">
    <source>
        <dbReference type="ARBA" id="ARBA00022670"/>
    </source>
</evidence>
<dbReference type="HOGENOM" id="CLU_1315664_0_0_1"/>
<dbReference type="PANTHER" id="PTHR43806">
    <property type="entry name" value="PEPTIDASE S8"/>
    <property type="match status" value="1"/>
</dbReference>
<dbReference type="InParanoid" id="E9DX06"/>
<gene>
    <name evidence="7" type="ORF">MAC_02154</name>
</gene>
<evidence type="ECO:0000256" key="4">
    <source>
        <dbReference type="ARBA" id="ARBA00022825"/>
    </source>
</evidence>
<sequence>MALFNAQYIEPLREKHKALKFRKKIKIAVLDSGLDYHDAFIKGAIKTRYITDRWSPTGTDWEDVLDIYGHGTHVTRLLLDTAPLAEICGAKFSRDKNLDESEMQVIANAIDWAVQTVNADIITMSFGMEKKLEEVAQKIKSALDHRKLVFAAASNGGGLAPRASPACLPGVICIHATDGYGNPATFNSTPYYGWHEGTATVFSKPTAIL</sequence>